<dbReference type="InterPro" id="IPR021833">
    <property type="entry name" value="DUF3425"/>
</dbReference>
<dbReference type="AlphaFoldDB" id="A0AAD5HAW4"/>
<dbReference type="PANTHER" id="PTHR38116:SF9">
    <property type="entry name" value="BZIP DOMAIN-CONTAINING PROTEIN"/>
    <property type="match status" value="1"/>
</dbReference>
<reference evidence="3" key="1">
    <citation type="submission" date="2021-06" db="EMBL/GenBank/DDBJ databases">
        <authorList>
            <consortium name="DOE Joint Genome Institute"/>
            <person name="Mondo S.J."/>
            <person name="Amses K.R."/>
            <person name="Simmons D.R."/>
            <person name="Longcore J.E."/>
            <person name="Seto K."/>
            <person name="Alves G.H."/>
            <person name="Bonds A.E."/>
            <person name="Quandt C.A."/>
            <person name="Davis W.J."/>
            <person name="Chang Y."/>
            <person name="Letcher P.M."/>
            <person name="Powell M.J."/>
            <person name="Kuo A."/>
            <person name="Labutti K."/>
            <person name="Pangilinan J."/>
            <person name="Andreopoulos W."/>
            <person name="Tritt A."/>
            <person name="Riley R."/>
            <person name="Hundley H."/>
            <person name="Johnson J."/>
            <person name="Lipzen A."/>
            <person name="Barry K."/>
            <person name="Berbee M.L."/>
            <person name="Buchler N.E."/>
            <person name="Grigoriev I.V."/>
            <person name="Spatafora J.W."/>
            <person name="Stajich J.E."/>
            <person name="James T.Y."/>
        </authorList>
    </citation>
    <scope>NUCLEOTIDE SEQUENCE</scope>
    <source>
        <strain evidence="3">AG</strain>
    </source>
</reference>
<protein>
    <recommendedName>
        <fullName evidence="2">BZIP domain-containing protein</fullName>
    </recommendedName>
</protein>
<proteinExistence type="predicted"/>
<dbReference type="InterPro" id="IPR046347">
    <property type="entry name" value="bZIP_sf"/>
</dbReference>
<name>A0AAD5HAW4_UMBRA</name>
<dbReference type="CDD" id="cd14688">
    <property type="entry name" value="bZIP_YAP"/>
    <property type="match status" value="1"/>
</dbReference>
<accession>A0AAD5HAW4</accession>
<feature type="region of interest" description="Disordered" evidence="1">
    <location>
        <begin position="1"/>
        <end position="20"/>
    </location>
</feature>
<dbReference type="RefSeq" id="XP_051441168.1">
    <property type="nucleotide sequence ID" value="XM_051591822.1"/>
</dbReference>
<dbReference type="PANTHER" id="PTHR38116">
    <property type="entry name" value="CHROMOSOME 7, WHOLE GENOME SHOTGUN SEQUENCE"/>
    <property type="match status" value="1"/>
</dbReference>
<evidence type="ECO:0000259" key="2">
    <source>
        <dbReference type="PROSITE" id="PS00036"/>
    </source>
</evidence>
<dbReference type="EMBL" id="MU620961">
    <property type="protein sequence ID" value="KAI8576164.1"/>
    <property type="molecule type" value="Genomic_DNA"/>
</dbReference>
<dbReference type="GeneID" id="75917165"/>
<evidence type="ECO:0000256" key="1">
    <source>
        <dbReference type="SAM" id="MobiDB-lite"/>
    </source>
</evidence>
<dbReference type="InterPro" id="IPR004827">
    <property type="entry name" value="bZIP"/>
</dbReference>
<dbReference type="PROSITE" id="PS00036">
    <property type="entry name" value="BZIP_BASIC"/>
    <property type="match status" value="1"/>
</dbReference>
<dbReference type="Proteomes" id="UP001206595">
    <property type="component" value="Unassembled WGS sequence"/>
</dbReference>
<feature type="domain" description="BZIP" evidence="2">
    <location>
        <begin position="81"/>
        <end position="95"/>
    </location>
</feature>
<feature type="region of interest" description="Disordered" evidence="1">
    <location>
        <begin position="64"/>
        <end position="111"/>
    </location>
</feature>
<dbReference type="GO" id="GO:0003700">
    <property type="term" value="F:DNA-binding transcription factor activity"/>
    <property type="evidence" value="ECO:0007669"/>
    <property type="project" value="InterPro"/>
</dbReference>
<evidence type="ECO:0000313" key="3">
    <source>
        <dbReference type="EMBL" id="KAI8576164.1"/>
    </source>
</evidence>
<keyword evidence="4" id="KW-1185">Reference proteome</keyword>
<sequence length="549" mass="62666">MRAISGSGYSKNSRDVPGLNGQRTNFCHCSPHTVRLFNMSNWNFQHFDTQSDFGVVDENGVTHRVRKKPGRKANPAASAQRKAQNRAAQRAFRERKQREKKESDAHMRKTTSEMTQLRRLVRELQFENKQLKAMVIAYILTCFELNSSHPRIHSMSTNAKATPPPGSNMPALLNVFIDEKCHILDLENAALNLLDVDSPYPECTAPSRSLKHEKKLHRLFDDTLIIDESCTAPLPSDAQFATDTSVLPQYDQVPSSTSVSSPDTEMTFSTAGLDTIPPLPKTFTGSDVNQTMSILESAMFPPPFVSTNENTPSPGVQRFYQSNQAPNGHTENFVMLESNRQIVQEQWNNVMRGDHDKFISEPPNQWPSNSAAFEQWDNPEYMYPPMHPIQAVQLLRLQMKVGNILGADKDILNPTDLQQAIVHDRRIDYIPGPGMRDRMILFRDHFDADECFNLLATKSIFLGGEVTNPSNWALPERFYDKYWFLCANQDLQNAEKVECLSEYRQRIFRRVKEKRAQLQQQSNVYIDVEDILSSRNLSNLGIREYMSCI</sequence>
<dbReference type="Pfam" id="PF11905">
    <property type="entry name" value="DUF3425"/>
    <property type="match status" value="1"/>
</dbReference>
<reference evidence="3" key="2">
    <citation type="journal article" date="2022" name="Proc. Natl. Acad. Sci. U.S.A.">
        <title>Diploid-dominant life cycles characterize the early evolution of Fungi.</title>
        <authorList>
            <person name="Amses K.R."/>
            <person name="Simmons D.R."/>
            <person name="Longcore J.E."/>
            <person name="Mondo S.J."/>
            <person name="Seto K."/>
            <person name="Jeronimo G.H."/>
            <person name="Bonds A.E."/>
            <person name="Quandt C.A."/>
            <person name="Davis W.J."/>
            <person name="Chang Y."/>
            <person name="Federici B.A."/>
            <person name="Kuo A."/>
            <person name="LaButti K."/>
            <person name="Pangilinan J."/>
            <person name="Andreopoulos W."/>
            <person name="Tritt A."/>
            <person name="Riley R."/>
            <person name="Hundley H."/>
            <person name="Johnson J."/>
            <person name="Lipzen A."/>
            <person name="Barry K."/>
            <person name="Lang B.F."/>
            <person name="Cuomo C.A."/>
            <person name="Buchler N.E."/>
            <person name="Grigoriev I.V."/>
            <person name="Spatafora J.W."/>
            <person name="Stajich J.E."/>
            <person name="James T.Y."/>
        </authorList>
    </citation>
    <scope>NUCLEOTIDE SEQUENCE</scope>
    <source>
        <strain evidence="3">AG</strain>
    </source>
</reference>
<comment type="caution">
    <text evidence="3">The sequence shown here is derived from an EMBL/GenBank/DDBJ whole genome shotgun (WGS) entry which is preliminary data.</text>
</comment>
<dbReference type="Gene3D" id="1.20.5.170">
    <property type="match status" value="1"/>
</dbReference>
<feature type="compositionally biased region" description="Low complexity" evidence="1">
    <location>
        <begin position="76"/>
        <end position="90"/>
    </location>
</feature>
<organism evidence="3 4">
    <name type="scientific">Umbelopsis ramanniana AG</name>
    <dbReference type="NCBI Taxonomy" id="1314678"/>
    <lineage>
        <taxon>Eukaryota</taxon>
        <taxon>Fungi</taxon>
        <taxon>Fungi incertae sedis</taxon>
        <taxon>Mucoromycota</taxon>
        <taxon>Mucoromycotina</taxon>
        <taxon>Umbelopsidomycetes</taxon>
        <taxon>Umbelopsidales</taxon>
        <taxon>Umbelopsidaceae</taxon>
        <taxon>Umbelopsis</taxon>
    </lineage>
</organism>
<feature type="compositionally biased region" description="Basic and acidic residues" evidence="1">
    <location>
        <begin position="91"/>
        <end position="111"/>
    </location>
</feature>
<dbReference type="SUPFAM" id="SSF57959">
    <property type="entry name" value="Leucine zipper domain"/>
    <property type="match status" value="1"/>
</dbReference>
<evidence type="ECO:0000313" key="4">
    <source>
        <dbReference type="Proteomes" id="UP001206595"/>
    </source>
</evidence>
<gene>
    <name evidence="3" type="ORF">K450DRAFT_258332</name>
</gene>